<dbReference type="GO" id="GO:0009507">
    <property type="term" value="C:chloroplast"/>
    <property type="evidence" value="ECO:0007669"/>
    <property type="project" value="TreeGrafter"/>
</dbReference>
<dbReference type="InterPro" id="IPR033443">
    <property type="entry name" value="PROP1-like_PPR_dom"/>
</dbReference>
<dbReference type="Pfam" id="PF17177">
    <property type="entry name" value="PPR_long"/>
    <property type="match status" value="1"/>
</dbReference>
<dbReference type="FunFam" id="1.25.40.10:FF:001552">
    <property type="entry name" value="Predicted protein"/>
    <property type="match status" value="1"/>
</dbReference>
<proteinExistence type="predicted"/>
<dbReference type="EMBL" id="CM017321">
    <property type="protein sequence ID" value="KAE7999730.1"/>
    <property type="molecule type" value="Genomic_DNA"/>
</dbReference>
<evidence type="ECO:0000259" key="4">
    <source>
        <dbReference type="Pfam" id="PF17177"/>
    </source>
</evidence>
<feature type="repeat" description="PPR" evidence="2">
    <location>
        <begin position="515"/>
        <end position="549"/>
    </location>
</feature>
<dbReference type="InterPro" id="IPR044645">
    <property type="entry name" value="DG1/EMB2279-like"/>
</dbReference>
<dbReference type="AlphaFoldDB" id="A0A5N6QNK4"/>
<evidence type="ECO:0000313" key="5">
    <source>
        <dbReference type="EMBL" id="KAE7999730.1"/>
    </source>
</evidence>
<keyword evidence="6" id="KW-1185">Reference proteome</keyword>
<dbReference type="InterPro" id="IPR002885">
    <property type="entry name" value="PPR_rpt"/>
</dbReference>
<reference evidence="5 6" key="1">
    <citation type="submission" date="2019-06" db="EMBL/GenBank/DDBJ databases">
        <title>A chromosomal-level reference genome of Carpinus fangiana (Coryloideae, Betulaceae).</title>
        <authorList>
            <person name="Yang X."/>
            <person name="Wang Z."/>
            <person name="Zhang L."/>
            <person name="Hao G."/>
            <person name="Liu J."/>
            <person name="Yang Y."/>
        </authorList>
    </citation>
    <scope>NUCLEOTIDE SEQUENCE [LARGE SCALE GENOMIC DNA]</scope>
    <source>
        <strain evidence="5">Cfa_2016G</strain>
        <tissue evidence="5">Leaf</tissue>
    </source>
</reference>
<dbReference type="OrthoDB" id="1904535at2759"/>
<evidence type="ECO:0000256" key="1">
    <source>
        <dbReference type="ARBA" id="ARBA00022737"/>
    </source>
</evidence>
<dbReference type="PANTHER" id="PTHR46935">
    <property type="entry name" value="OS01G0674700 PROTEIN"/>
    <property type="match status" value="1"/>
</dbReference>
<dbReference type="PANTHER" id="PTHR46935:SF2">
    <property type="entry name" value="PENTACOTRIPEPTIDE-REPEAT REGION OF PRORP DOMAIN-CONTAINING PROTEIN"/>
    <property type="match status" value="1"/>
</dbReference>
<dbReference type="NCBIfam" id="TIGR00756">
    <property type="entry name" value="PPR"/>
    <property type="match status" value="2"/>
</dbReference>
<dbReference type="Gene3D" id="1.25.40.10">
    <property type="entry name" value="Tetratricopeptide repeat domain"/>
    <property type="match status" value="3"/>
</dbReference>
<feature type="domain" description="PROP1-like PPR" evidence="4">
    <location>
        <begin position="342"/>
        <end position="442"/>
    </location>
</feature>
<feature type="region of interest" description="Disordered" evidence="3">
    <location>
        <begin position="47"/>
        <end position="79"/>
    </location>
</feature>
<feature type="compositionally biased region" description="Basic residues" evidence="3">
    <location>
        <begin position="47"/>
        <end position="56"/>
    </location>
</feature>
<evidence type="ECO:0000256" key="2">
    <source>
        <dbReference type="PROSITE-ProRule" id="PRU00708"/>
    </source>
</evidence>
<feature type="repeat" description="PPR" evidence="2">
    <location>
        <begin position="410"/>
        <end position="444"/>
    </location>
</feature>
<name>A0A5N6QNK4_9ROSI</name>
<keyword evidence="1" id="KW-0677">Repeat</keyword>
<sequence>MEAVQGPPLLPAPKFEPDTAKIKWRLTQKGVHHPTPKIIHTLRKKQIQKHNRKLKRLAQPSQAPPLSESQNPALSEESHFQTIKHEYKQFTKAVEGVKNSALMVGKPWERLERAGLREIASESREYSGEKLKREKLRELGEMFEERKRESLQWVLDDDVLVKEEWLDGEKTNWDPSKRRRSEAEVVRFLVDRLSAREISKRDWKFTRMMKQSGLQFTEVQLLKIVRGLGDKTQWKQALSVVEWVYNDKEQRRYKSRFVYTKLLAVLGKARRPQEAISIFNLMRGDFYLYPDMAAYHSIAVTLGQAGLVKELISTMECMRQKPSKRIKNARKNWDPSLEPDMVIYNAVLNACVSSHQWKGVPWVFEQLRTSGLKPNGATYGLAMEVMLKSGKYDLVHEYFRKMKKSGEAPKALTYRVLVRAFWEEGKVNEAVEAVRDMEKRGIVGAASVYYELACCLCNNGRWLDATEEVDKMKKLSHTKPLEVTFTGMIMSSMDGGHIADCISIFEHMKALCVPNIGTINTMLKVYGRSDMFSKAKELFEDVKRPNSDSYTSQNGGGAALIPDEYTYRSMLEASASALQWEYFEYVYREMALSGYQLDQIKHASLLVEASKAGKWYLLEHAFDTILEAGEIPHPLFFSEMVVQATAQHSYERAVTLVNTMALAPFQVSERQWTDLFLSNGDRISKDNLVKLLDALGNCEVASEATVLNLLRSLHSLSGSGISGSVSSSILSSSGTSEKPSLDGCNRRFDGYTTANMPNYSGNNMDEDPNLGRVPLLKDSDVKLDIILSVNRGSTNREVDADSETISSSTNQGFTAGKGFADDNVESGTDHLANKLATFVLNGNSSNLGEMEIEMPMNGVDSPGCDIPTAYEILETWKENRKKDGILFPFQFGRR</sequence>
<evidence type="ECO:0000313" key="6">
    <source>
        <dbReference type="Proteomes" id="UP000327013"/>
    </source>
</evidence>
<organism evidence="5 6">
    <name type="scientific">Carpinus fangiana</name>
    <dbReference type="NCBI Taxonomy" id="176857"/>
    <lineage>
        <taxon>Eukaryota</taxon>
        <taxon>Viridiplantae</taxon>
        <taxon>Streptophyta</taxon>
        <taxon>Embryophyta</taxon>
        <taxon>Tracheophyta</taxon>
        <taxon>Spermatophyta</taxon>
        <taxon>Magnoliopsida</taxon>
        <taxon>eudicotyledons</taxon>
        <taxon>Gunneridae</taxon>
        <taxon>Pentapetalae</taxon>
        <taxon>rosids</taxon>
        <taxon>fabids</taxon>
        <taxon>Fagales</taxon>
        <taxon>Betulaceae</taxon>
        <taxon>Carpinus</taxon>
    </lineage>
</organism>
<dbReference type="GO" id="GO:0009658">
    <property type="term" value="P:chloroplast organization"/>
    <property type="evidence" value="ECO:0007669"/>
    <property type="project" value="InterPro"/>
</dbReference>
<feature type="repeat" description="PPR" evidence="2">
    <location>
        <begin position="340"/>
        <end position="374"/>
    </location>
</feature>
<dbReference type="Proteomes" id="UP000327013">
    <property type="component" value="Chromosome 1"/>
</dbReference>
<evidence type="ECO:0000256" key="3">
    <source>
        <dbReference type="SAM" id="MobiDB-lite"/>
    </source>
</evidence>
<protein>
    <recommendedName>
        <fullName evidence="4">PROP1-like PPR domain-containing protein</fullName>
    </recommendedName>
</protein>
<accession>A0A5N6QNK4</accession>
<feature type="repeat" description="PPR" evidence="2">
    <location>
        <begin position="375"/>
        <end position="409"/>
    </location>
</feature>
<gene>
    <name evidence="5" type="ORF">FH972_004135</name>
</gene>
<dbReference type="Pfam" id="PF01535">
    <property type="entry name" value="PPR"/>
    <property type="match status" value="2"/>
</dbReference>
<dbReference type="InterPro" id="IPR011990">
    <property type="entry name" value="TPR-like_helical_dom_sf"/>
</dbReference>
<dbReference type="PROSITE" id="PS51375">
    <property type="entry name" value="PPR"/>
    <property type="match status" value="4"/>
</dbReference>